<keyword evidence="2" id="KW-1185">Reference proteome</keyword>
<dbReference type="Proteomes" id="UP001164746">
    <property type="component" value="Chromosome 13"/>
</dbReference>
<organism evidence="1 2">
    <name type="scientific">Mya arenaria</name>
    <name type="common">Soft-shell clam</name>
    <dbReference type="NCBI Taxonomy" id="6604"/>
    <lineage>
        <taxon>Eukaryota</taxon>
        <taxon>Metazoa</taxon>
        <taxon>Spiralia</taxon>
        <taxon>Lophotrochozoa</taxon>
        <taxon>Mollusca</taxon>
        <taxon>Bivalvia</taxon>
        <taxon>Autobranchia</taxon>
        <taxon>Heteroconchia</taxon>
        <taxon>Euheterodonta</taxon>
        <taxon>Imparidentia</taxon>
        <taxon>Neoheterodontei</taxon>
        <taxon>Myida</taxon>
        <taxon>Myoidea</taxon>
        <taxon>Myidae</taxon>
        <taxon>Mya</taxon>
    </lineage>
</organism>
<name>A0ABY7FLM8_MYAAR</name>
<accession>A0ABY7FLM8</accession>
<feature type="non-terminal residue" evidence="1">
    <location>
        <position position="1"/>
    </location>
</feature>
<reference evidence="1" key="1">
    <citation type="submission" date="2022-11" db="EMBL/GenBank/DDBJ databases">
        <title>Centuries of genome instability and evolution in soft-shell clam transmissible cancer (bioRxiv).</title>
        <authorList>
            <person name="Hart S.F.M."/>
            <person name="Yonemitsu M.A."/>
            <person name="Giersch R.M."/>
            <person name="Beal B.F."/>
            <person name="Arriagada G."/>
            <person name="Davis B.W."/>
            <person name="Ostrander E.A."/>
            <person name="Goff S.P."/>
            <person name="Metzger M.J."/>
        </authorList>
    </citation>
    <scope>NUCLEOTIDE SEQUENCE</scope>
    <source>
        <strain evidence="1">MELC-2E11</strain>
        <tissue evidence="1">Siphon/mantle</tissue>
    </source>
</reference>
<evidence type="ECO:0000313" key="2">
    <source>
        <dbReference type="Proteomes" id="UP001164746"/>
    </source>
</evidence>
<protein>
    <submittedName>
        <fullName evidence="1">Uncharacterized protein</fullName>
    </submittedName>
</protein>
<evidence type="ECO:0000313" key="1">
    <source>
        <dbReference type="EMBL" id="WAR23118.1"/>
    </source>
</evidence>
<gene>
    <name evidence="1" type="ORF">MAR_036787</name>
</gene>
<proteinExistence type="predicted"/>
<sequence>QTQQTERENWSQEKEVWSRRNRLRPHSTVLLPPGSRCHGGAAFIISNHSPYSSHLHANKSEAHMTGRSALTFACLAEFLCLGSVVSMLPRAHLQVQDARETELGCYILQQDVVESRRCTGDVQERISRCSPCA</sequence>
<dbReference type="EMBL" id="CP111024">
    <property type="protein sequence ID" value="WAR23118.1"/>
    <property type="molecule type" value="Genomic_DNA"/>
</dbReference>